<evidence type="ECO:0000256" key="1">
    <source>
        <dbReference type="SAM" id="MobiDB-lite"/>
    </source>
</evidence>
<dbReference type="AlphaFoldDB" id="A0A3S9B4J5"/>
<dbReference type="EMBL" id="CP032509">
    <property type="protein sequence ID" value="AZN71847.1"/>
    <property type="molecule type" value="Genomic_DNA"/>
</dbReference>
<name>A0A3S9B4J5_9HYPH</name>
<reference evidence="2 3" key="1">
    <citation type="submission" date="2018-09" db="EMBL/GenBank/DDBJ databases">
        <title>Marinorhizobium profundi gen. nov., sp. nov., isolated from a deep-sea sediment sample from the New Britain Trench and proposal of Marinorhizobiaceae fam. nov. in the order Rhizobiales of the class Alphaproteobacteria.</title>
        <authorList>
            <person name="Cao J."/>
        </authorList>
    </citation>
    <scope>NUCLEOTIDE SEQUENCE [LARGE SCALE GENOMIC DNA]</scope>
    <source>
        <strain evidence="2 3">WS11</strain>
    </source>
</reference>
<gene>
    <name evidence="2" type="ORF">D5400_11675</name>
</gene>
<organism evidence="2 3">
    <name type="scientific">Georhizobium profundi</name>
    <dbReference type="NCBI Taxonomy" id="2341112"/>
    <lineage>
        <taxon>Bacteria</taxon>
        <taxon>Pseudomonadati</taxon>
        <taxon>Pseudomonadota</taxon>
        <taxon>Alphaproteobacteria</taxon>
        <taxon>Hyphomicrobiales</taxon>
        <taxon>Rhizobiaceae</taxon>
        <taxon>Georhizobium</taxon>
    </lineage>
</organism>
<keyword evidence="3" id="KW-1185">Reference proteome</keyword>
<dbReference type="KEGG" id="abaw:D5400_11675"/>
<evidence type="ECO:0000313" key="2">
    <source>
        <dbReference type="EMBL" id="AZN71847.1"/>
    </source>
</evidence>
<accession>A0A3S9B4J5</accession>
<dbReference type="Proteomes" id="UP000268192">
    <property type="component" value="Chromosome"/>
</dbReference>
<feature type="region of interest" description="Disordered" evidence="1">
    <location>
        <begin position="1"/>
        <end position="90"/>
    </location>
</feature>
<sequence>MNNEGAEESSEPAALEMAGDGASGSDQPTIASPEEQAPEGTDGADDSAAAQSEGSADPESVASDGPVAPDGSPDTDGVPGSPGPDPDSIATTAMLAAGAAYFRATRLGEEVADGIDFGWLIDDRKNEIVDRRASAERAVIALAEFCRKVPGASAGTLVMQLQLSRYRASAETTPEEHVAFNVFAWTLHQLDWLAKIRAAEAREKHKKIPKPAAIDIEETTLALVDEPMALTEIGMRSR</sequence>
<evidence type="ECO:0000313" key="3">
    <source>
        <dbReference type="Proteomes" id="UP000268192"/>
    </source>
</evidence>
<feature type="compositionally biased region" description="Low complexity" evidence="1">
    <location>
        <begin position="69"/>
        <end position="79"/>
    </location>
</feature>
<feature type="compositionally biased region" description="Acidic residues" evidence="1">
    <location>
        <begin position="1"/>
        <end position="10"/>
    </location>
</feature>
<proteinExistence type="predicted"/>
<protein>
    <submittedName>
        <fullName evidence="2">Uncharacterized protein</fullName>
    </submittedName>
</protein>